<evidence type="ECO:0000313" key="1">
    <source>
        <dbReference type="EMBL" id="CAK6443392.1"/>
    </source>
</evidence>
<gene>
    <name evidence="1" type="ORF">MPIPNATIZW_LOCUS11698</name>
</gene>
<dbReference type="Proteomes" id="UP001314169">
    <property type="component" value="Chromosome 3"/>
</dbReference>
<dbReference type="EMBL" id="OY882860">
    <property type="protein sequence ID" value="CAK6443392.1"/>
    <property type="molecule type" value="Genomic_DNA"/>
</dbReference>
<accession>A0ABP0A4G2</accession>
<keyword evidence="2" id="KW-1185">Reference proteome</keyword>
<protein>
    <submittedName>
        <fullName evidence="1">Uncharacterized protein</fullName>
    </submittedName>
</protein>
<proteinExistence type="predicted"/>
<reference evidence="1" key="1">
    <citation type="submission" date="2023-12" db="EMBL/GenBank/DDBJ databases">
        <authorList>
            <person name="Brown T."/>
        </authorList>
    </citation>
    <scope>NUCLEOTIDE SEQUENCE</scope>
</reference>
<organism evidence="1 2">
    <name type="scientific">Pipistrellus nathusii</name>
    <name type="common">Nathusius' pipistrelle</name>
    <dbReference type="NCBI Taxonomy" id="59473"/>
    <lineage>
        <taxon>Eukaryota</taxon>
        <taxon>Metazoa</taxon>
        <taxon>Chordata</taxon>
        <taxon>Craniata</taxon>
        <taxon>Vertebrata</taxon>
        <taxon>Euteleostomi</taxon>
        <taxon>Mammalia</taxon>
        <taxon>Eutheria</taxon>
        <taxon>Laurasiatheria</taxon>
        <taxon>Chiroptera</taxon>
        <taxon>Yangochiroptera</taxon>
        <taxon>Vespertilionidae</taxon>
        <taxon>Pipistrellus</taxon>
    </lineage>
</organism>
<evidence type="ECO:0000313" key="2">
    <source>
        <dbReference type="Proteomes" id="UP001314169"/>
    </source>
</evidence>
<name>A0ABP0A4G2_PIPNA</name>
<sequence length="103" mass="11569">MIMGMIAQNKNKSCLTTVVYRRDWEKLSCFLHGLIPEETDPKIIAAGNSVHLVLRFKCNQTCPQGPAIKTSSLLTFWYLVRGLFTVRKCGNGCVYVCNLLGWG</sequence>